<evidence type="ECO:0000256" key="3">
    <source>
        <dbReference type="PROSITE-ProRule" id="PRU00023"/>
    </source>
</evidence>
<evidence type="ECO:0000256" key="1">
    <source>
        <dbReference type="ARBA" id="ARBA00022737"/>
    </source>
</evidence>
<dbReference type="Gene3D" id="1.25.40.20">
    <property type="entry name" value="Ankyrin repeat-containing domain"/>
    <property type="match status" value="2"/>
</dbReference>
<sequence>MFARHRVLHRSTYMLALMSLFTSVPLTPLEARRLAVPQFNPEAMAVLNAAQSGNWNALNKLLPPCSPLLQSKADSGMTLLQWALEQDKETAFRLLLKAGANPEQPGLFGYTVIHDAARHRDSKWLRILLDNAASPDVRNAETGTLPLYEALIANRDVQFAMLIAAKANLKLSDSVGNTPLHIAGLLNKPWHAHYLLLAGAPPMARNAQKQTFQRYLFMTRDTLLNQAAREGRQSIIKYLHSKKIPIEYNVAPQKVEASSFG</sequence>
<dbReference type="InterPro" id="IPR036770">
    <property type="entry name" value="Ankyrin_rpt-contain_sf"/>
</dbReference>
<dbReference type="PROSITE" id="PS50088">
    <property type="entry name" value="ANK_REPEAT"/>
    <property type="match status" value="1"/>
</dbReference>
<dbReference type="PANTHER" id="PTHR24198:SF165">
    <property type="entry name" value="ANKYRIN REPEAT-CONTAINING PROTEIN-RELATED"/>
    <property type="match status" value="1"/>
</dbReference>
<dbReference type="OrthoDB" id="671583at2"/>
<name>A0A371B4T3_9SPHN</name>
<dbReference type="InterPro" id="IPR002110">
    <property type="entry name" value="Ankyrin_rpt"/>
</dbReference>
<dbReference type="EMBL" id="QRGP01000002">
    <property type="protein sequence ID" value="RDV02544.1"/>
    <property type="molecule type" value="Genomic_DNA"/>
</dbReference>
<dbReference type="AlphaFoldDB" id="A0A371B4T3"/>
<organism evidence="4 5">
    <name type="scientific">Sphingorhabdus pulchriflava</name>
    <dbReference type="NCBI Taxonomy" id="2292257"/>
    <lineage>
        <taxon>Bacteria</taxon>
        <taxon>Pseudomonadati</taxon>
        <taxon>Pseudomonadota</taxon>
        <taxon>Alphaproteobacteria</taxon>
        <taxon>Sphingomonadales</taxon>
        <taxon>Sphingomonadaceae</taxon>
        <taxon>Sphingorhabdus</taxon>
    </lineage>
</organism>
<keyword evidence="5" id="KW-1185">Reference proteome</keyword>
<evidence type="ECO:0000313" key="4">
    <source>
        <dbReference type="EMBL" id="RDV02544.1"/>
    </source>
</evidence>
<keyword evidence="1" id="KW-0677">Repeat</keyword>
<proteinExistence type="predicted"/>
<dbReference type="RefSeq" id="WP_115549648.1">
    <property type="nucleotide sequence ID" value="NZ_QRGP01000002.1"/>
</dbReference>
<dbReference type="PANTHER" id="PTHR24198">
    <property type="entry name" value="ANKYRIN REPEAT AND PROTEIN KINASE DOMAIN-CONTAINING PROTEIN"/>
    <property type="match status" value="1"/>
</dbReference>
<evidence type="ECO:0000256" key="2">
    <source>
        <dbReference type="ARBA" id="ARBA00023043"/>
    </source>
</evidence>
<dbReference type="Proteomes" id="UP000263833">
    <property type="component" value="Unassembled WGS sequence"/>
</dbReference>
<dbReference type="SUPFAM" id="SSF48403">
    <property type="entry name" value="Ankyrin repeat"/>
    <property type="match status" value="1"/>
</dbReference>
<gene>
    <name evidence="4" type="ORF">DXH95_11290</name>
</gene>
<dbReference type="Pfam" id="PF12796">
    <property type="entry name" value="Ank_2"/>
    <property type="match status" value="1"/>
</dbReference>
<keyword evidence="2 3" id="KW-0040">ANK repeat</keyword>
<comment type="caution">
    <text evidence="4">The sequence shown here is derived from an EMBL/GenBank/DDBJ whole genome shotgun (WGS) entry which is preliminary data.</text>
</comment>
<accession>A0A371B4T3</accession>
<reference evidence="5" key="1">
    <citation type="submission" date="2018-08" db="EMBL/GenBank/DDBJ databases">
        <authorList>
            <person name="Kim S.-J."/>
            <person name="Jung G.-Y."/>
        </authorList>
    </citation>
    <scope>NUCLEOTIDE SEQUENCE [LARGE SCALE GENOMIC DNA]</scope>
    <source>
        <strain evidence="5">GY_G</strain>
    </source>
</reference>
<evidence type="ECO:0000313" key="5">
    <source>
        <dbReference type="Proteomes" id="UP000263833"/>
    </source>
</evidence>
<dbReference type="SMART" id="SM00248">
    <property type="entry name" value="ANK"/>
    <property type="match status" value="5"/>
</dbReference>
<protein>
    <submittedName>
        <fullName evidence="4">Ankyrin repeat domain-containing protein</fullName>
    </submittedName>
</protein>
<feature type="repeat" description="ANK" evidence="3">
    <location>
        <begin position="108"/>
        <end position="140"/>
    </location>
</feature>